<reference evidence="1 2" key="1">
    <citation type="submission" date="2016-10" db="EMBL/GenBank/DDBJ databases">
        <authorList>
            <person name="de Groot N.N."/>
        </authorList>
    </citation>
    <scope>NUCLEOTIDE SEQUENCE [LARGE SCALE GENOMIC DNA]</scope>
    <source>
        <strain evidence="1 2">DSM 21633</strain>
    </source>
</reference>
<proteinExistence type="predicted"/>
<organism evidence="1 2">
    <name type="scientific">Piscibacillus halophilus</name>
    <dbReference type="NCBI Taxonomy" id="571933"/>
    <lineage>
        <taxon>Bacteria</taxon>
        <taxon>Bacillati</taxon>
        <taxon>Bacillota</taxon>
        <taxon>Bacilli</taxon>
        <taxon>Bacillales</taxon>
        <taxon>Bacillaceae</taxon>
        <taxon>Piscibacillus</taxon>
    </lineage>
</organism>
<gene>
    <name evidence="1" type="ORF">SAMN05216362_1037</name>
</gene>
<dbReference type="EMBL" id="FOES01000003">
    <property type="protein sequence ID" value="SEP78393.1"/>
    <property type="molecule type" value="Genomic_DNA"/>
</dbReference>
<accession>A0A1H9APT5</accession>
<evidence type="ECO:0000313" key="1">
    <source>
        <dbReference type="EMBL" id="SEP78393.1"/>
    </source>
</evidence>
<dbReference type="Proteomes" id="UP000199427">
    <property type="component" value="Unassembled WGS sequence"/>
</dbReference>
<dbReference type="AlphaFoldDB" id="A0A1H9APT5"/>
<protein>
    <submittedName>
        <fullName evidence="1">Uncharacterized protein</fullName>
    </submittedName>
</protein>
<name>A0A1H9APT5_9BACI</name>
<sequence>MIRVQINGQHAVEVLKIQYLNIVTKPIDTWNSSL</sequence>
<keyword evidence="2" id="KW-1185">Reference proteome</keyword>
<evidence type="ECO:0000313" key="2">
    <source>
        <dbReference type="Proteomes" id="UP000199427"/>
    </source>
</evidence>